<sequence>MGLRSGLGPRPGDPLPDQEVPLTARVKRPHKVVSVRTFLLLLGTLIMLLICVIPLWDAARLLRDPTIVFFLGRRWPRCLVAACVSAIVGYMVMLVTFFKFSRPEYKTEQTVMMIGNIVVTALGLAMLVISQPLARESLAAHNDLFFHCDYGTQTQRLFEYAMVLQLLRAKPECAQLDSIQQCPGYQESQPYTGFLRTLERRYKCAGFCSELKGMSVAMNVTALGEPAANASQGAASVGDLPVSEPRFVEVVAASAVPTTAASTQGSVGLVSALHHMAARRVQQRHKDGGLGMLSTEHIASIMREESAMQIVPLSTVHQPGKIGGYPPTLFSKDNYQVSCEGQAARALKYKALDVARVLYIEGLALLFTTVAVSLVKLAGLCEGSLLHYLMGRQRQSAQGPKEVIL</sequence>
<protein>
    <submittedName>
        <fullName evidence="3">Uncharacterized protein</fullName>
    </submittedName>
</protein>
<dbReference type="AlphaFoldDB" id="A0A7S0F8X4"/>
<evidence type="ECO:0000313" key="3">
    <source>
        <dbReference type="EMBL" id="CAD8346449.1"/>
    </source>
</evidence>
<proteinExistence type="predicted"/>
<keyword evidence="2" id="KW-1133">Transmembrane helix</keyword>
<feature type="transmembrane region" description="Helical" evidence="2">
    <location>
        <begin position="37"/>
        <end position="59"/>
    </location>
</feature>
<feature type="transmembrane region" description="Helical" evidence="2">
    <location>
        <begin position="79"/>
        <end position="98"/>
    </location>
</feature>
<evidence type="ECO:0000256" key="2">
    <source>
        <dbReference type="SAM" id="Phobius"/>
    </source>
</evidence>
<feature type="transmembrane region" description="Helical" evidence="2">
    <location>
        <begin position="110"/>
        <end position="129"/>
    </location>
</feature>
<reference evidence="3" key="1">
    <citation type="submission" date="2021-01" db="EMBL/GenBank/DDBJ databases">
        <authorList>
            <person name="Corre E."/>
            <person name="Pelletier E."/>
            <person name="Niang G."/>
            <person name="Scheremetjew M."/>
            <person name="Finn R."/>
            <person name="Kale V."/>
            <person name="Holt S."/>
            <person name="Cochrane G."/>
            <person name="Meng A."/>
            <person name="Brown T."/>
            <person name="Cohen L."/>
        </authorList>
    </citation>
    <scope>NUCLEOTIDE SEQUENCE</scope>
    <source>
        <strain evidence="3">Pbaha01</strain>
    </source>
</reference>
<dbReference type="EMBL" id="HBEG01003760">
    <property type="protein sequence ID" value="CAD8346449.1"/>
    <property type="molecule type" value="Transcribed_RNA"/>
</dbReference>
<feature type="compositionally biased region" description="Low complexity" evidence="1">
    <location>
        <begin position="1"/>
        <end position="10"/>
    </location>
</feature>
<keyword evidence="2" id="KW-0472">Membrane</keyword>
<accession>A0A7S0F8X4</accession>
<name>A0A7S0F8X4_9DINO</name>
<organism evidence="3">
    <name type="scientific">Pyrodinium bahamense</name>
    <dbReference type="NCBI Taxonomy" id="73915"/>
    <lineage>
        <taxon>Eukaryota</taxon>
        <taxon>Sar</taxon>
        <taxon>Alveolata</taxon>
        <taxon>Dinophyceae</taxon>
        <taxon>Gonyaulacales</taxon>
        <taxon>Pyrocystaceae</taxon>
        <taxon>Pyrodinium</taxon>
    </lineage>
</organism>
<gene>
    <name evidence="3" type="ORF">PBAH0796_LOCUS2187</name>
</gene>
<evidence type="ECO:0000256" key="1">
    <source>
        <dbReference type="SAM" id="MobiDB-lite"/>
    </source>
</evidence>
<feature type="region of interest" description="Disordered" evidence="1">
    <location>
        <begin position="1"/>
        <end position="20"/>
    </location>
</feature>
<keyword evidence="2" id="KW-0812">Transmembrane</keyword>